<proteinExistence type="predicted"/>
<evidence type="ECO:0000313" key="2">
    <source>
        <dbReference type="EMBL" id="ODC04699.1"/>
    </source>
</evidence>
<sequence length="353" mass="37386">MFKLCFRLSVLSTALVLTACVSEEAAFPELPHLNIDPQAVTVAGLSSGGYVAHQLHLAWPETFHGAALMASGPYGCARSGLSAALTHCTGTAAGAPSVDETLTLVQNSAEAGELGRLSLLQDDVVFLYHAGADPVVASGVTEARDQLYQALGAKTHIMTLASAGHGWPVDLSVSEDVVACDETASPFLNACDASVAAQEITALYGHSDAGASEAAQTADDHSQAQGYLTQFDQRPWKTAGKHSLKVLADYGYVYVPQACENGERCGLQLVLHGCEQSVEAIGTAFIEKSRLLAQADARQLVLLFPQTQDSLANPKGCWDWWGLEGEGYDTREGQQMKALHHMVETVMDAPAAE</sequence>
<dbReference type="PROSITE" id="PS51257">
    <property type="entry name" value="PROKAR_LIPOPROTEIN"/>
    <property type="match status" value="1"/>
</dbReference>
<name>A0A1E2VCH4_9GAMM</name>
<protein>
    <recommendedName>
        <fullName evidence="4">Poly(3-hydroxybutyrate) depolymerase</fullName>
    </recommendedName>
</protein>
<dbReference type="EMBL" id="MDTQ01000001">
    <property type="protein sequence ID" value="ODC04699.1"/>
    <property type="molecule type" value="Genomic_DNA"/>
</dbReference>
<feature type="chain" id="PRO_5009119703" description="Poly(3-hydroxybutyrate) depolymerase" evidence="1">
    <location>
        <begin position="20"/>
        <end position="353"/>
    </location>
</feature>
<dbReference type="AlphaFoldDB" id="A0A1E2VCH4"/>
<dbReference type="STRING" id="197479.BFW38_15350"/>
<dbReference type="InterPro" id="IPR029058">
    <property type="entry name" value="AB_hydrolase_fold"/>
</dbReference>
<gene>
    <name evidence="2" type="ORF">BFW38_15350</name>
</gene>
<dbReference type="PANTHER" id="PTHR42972:SF8">
    <property type="entry name" value="POLYHYDROXYBUTYRATE DEPOLYMERASE"/>
    <property type="match status" value="1"/>
</dbReference>
<evidence type="ECO:0000256" key="1">
    <source>
        <dbReference type="SAM" id="SignalP"/>
    </source>
</evidence>
<dbReference type="PANTHER" id="PTHR42972">
    <property type="entry name" value="TOL-PAL SYSTEM PROTEIN TOLB"/>
    <property type="match status" value="1"/>
</dbReference>
<organism evidence="2 3">
    <name type="scientific">Terasakiispira papahanaumokuakeensis</name>
    <dbReference type="NCBI Taxonomy" id="197479"/>
    <lineage>
        <taxon>Bacteria</taxon>
        <taxon>Pseudomonadati</taxon>
        <taxon>Pseudomonadota</taxon>
        <taxon>Gammaproteobacteria</taxon>
        <taxon>Oceanospirillales</taxon>
        <taxon>Terasakiispira</taxon>
    </lineage>
</organism>
<dbReference type="OrthoDB" id="505233at2"/>
<dbReference type="SUPFAM" id="SSF53474">
    <property type="entry name" value="alpha/beta-Hydrolases"/>
    <property type="match status" value="1"/>
</dbReference>
<dbReference type="Gene3D" id="3.40.50.1820">
    <property type="entry name" value="alpha/beta hydrolase"/>
    <property type="match status" value="2"/>
</dbReference>
<keyword evidence="3" id="KW-1185">Reference proteome</keyword>
<accession>A0A1E2VCH4</accession>
<evidence type="ECO:0008006" key="4">
    <source>
        <dbReference type="Google" id="ProtNLM"/>
    </source>
</evidence>
<dbReference type="RefSeq" id="WP_068999683.1">
    <property type="nucleotide sequence ID" value="NZ_MDTQ01000001.1"/>
</dbReference>
<feature type="signal peptide" evidence="1">
    <location>
        <begin position="1"/>
        <end position="19"/>
    </location>
</feature>
<comment type="caution">
    <text evidence="2">The sequence shown here is derived from an EMBL/GenBank/DDBJ whole genome shotgun (WGS) entry which is preliminary data.</text>
</comment>
<reference evidence="2 3" key="1">
    <citation type="submission" date="2016-08" db="EMBL/GenBank/DDBJ databases">
        <authorList>
            <person name="Seilhamer J.J."/>
        </authorList>
    </citation>
    <scope>NUCLEOTIDE SEQUENCE [LARGE SCALE GENOMIC DNA]</scope>
    <source>
        <strain evidence="2 3">PH27A</strain>
    </source>
</reference>
<dbReference type="Proteomes" id="UP000094291">
    <property type="component" value="Unassembled WGS sequence"/>
</dbReference>
<evidence type="ECO:0000313" key="3">
    <source>
        <dbReference type="Proteomes" id="UP000094291"/>
    </source>
</evidence>
<keyword evidence="1" id="KW-0732">Signal</keyword>